<evidence type="ECO:0000256" key="1">
    <source>
        <dbReference type="SAM" id="Phobius"/>
    </source>
</evidence>
<proteinExistence type="predicted"/>
<feature type="transmembrane region" description="Helical" evidence="1">
    <location>
        <begin position="20"/>
        <end position="38"/>
    </location>
</feature>
<dbReference type="AlphaFoldDB" id="A0A8K0X6K4"/>
<feature type="transmembrane region" description="Helical" evidence="1">
    <location>
        <begin position="154"/>
        <end position="174"/>
    </location>
</feature>
<gene>
    <name evidence="2" type="ORF">B0T11DRAFT_348144</name>
</gene>
<reference evidence="2" key="1">
    <citation type="journal article" date="2021" name="Nat. Commun.">
        <title>Genetic determinants of endophytism in the Arabidopsis root mycobiome.</title>
        <authorList>
            <person name="Mesny F."/>
            <person name="Miyauchi S."/>
            <person name="Thiergart T."/>
            <person name="Pickel B."/>
            <person name="Atanasova L."/>
            <person name="Karlsson M."/>
            <person name="Huettel B."/>
            <person name="Barry K.W."/>
            <person name="Haridas S."/>
            <person name="Chen C."/>
            <person name="Bauer D."/>
            <person name="Andreopoulos W."/>
            <person name="Pangilinan J."/>
            <person name="LaButti K."/>
            <person name="Riley R."/>
            <person name="Lipzen A."/>
            <person name="Clum A."/>
            <person name="Drula E."/>
            <person name="Henrissat B."/>
            <person name="Kohler A."/>
            <person name="Grigoriev I.V."/>
            <person name="Martin F.M."/>
            <person name="Hacquard S."/>
        </authorList>
    </citation>
    <scope>NUCLEOTIDE SEQUENCE</scope>
    <source>
        <strain evidence="2">MPI-CAGE-AT-0016</strain>
    </source>
</reference>
<evidence type="ECO:0000313" key="2">
    <source>
        <dbReference type="EMBL" id="KAH7366976.1"/>
    </source>
</evidence>
<feature type="transmembrane region" description="Helical" evidence="1">
    <location>
        <begin position="215"/>
        <end position="238"/>
    </location>
</feature>
<accession>A0A8K0X6K4</accession>
<sequence>MDINHYERIVEKFQFDNTPVMVALTAVSIVGFLQYIYTVRLLVREEQDPIPFWMQSFYLAHESTWVFLFAKAAPQYDYHWFLVSMAGALFVWGTLEVFCMGYTLKNPKTRASTFSALFGRDPTISSVLPYIIFFQLAMFALVWILVQFMGPGCFMLSGGLTNVLIIVGPTHTYLSRGSRNGLSLGFCLVNVACAVWSFAPFGLGAVVLPELFNQPAVYAAGCILLGYSIWLTTLVAAYPPKTAKKGEAAPIW</sequence>
<keyword evidence="1" id="KW-1133">Transmembrane helix</keyword>
<keyword evidence="3" id="KW-1185">Reference proteome</keyword>
<dbReference type="OrthoDB" id="5185882at2759"/>
<feature type="transmembrane region" description="Helical" evidence="1">
    <location>
        <begin position="181"/>
        <end position="203"/>
    </location>
</feature>
<feature type="transmembrane region" description="Helical" evidence="1">
    <location>
        <begin position="127"/>
        <end position="148"/>
    </location>
</feature>
<dbReference type="EMBL" id="JAGPXD010000002">
    <property type="protein sequence ID" value="KAH7366976.1"/>
    <property type="molecule type" value="Genomic_DNA"/>
</dbReference>
<protein>
    <submittedName>
        <fullName evidence="2">Uncharacterized protein</fullName>
    </submittedName>
</protein>
<feature type="transmembrane region" description="Helical" evidence="1">
    <location>
        <begin position="80"/>
        <end position="104"/>
    </location>
</feature>
<name>A0A8K0X6K4_9PEZI</name>
<dbReference type="Proteomes" id="UP000813385">
    <property type="component" value="Unassembled WGS sequence"/>
</dbReference>
<comment type="caution">
    <text evidence="2">The sequence shown here is derived from an EMBL/GenBank/DDBJ whole genome shotgun (WGS) entry which is preliminary data.</text>
</comment>
<keyword evidence="1" id="KW-0472">Membrane</keyword>
<keyword evidence="1" id="KW-0812">Transmembrane</keyword>
<organism evidence="2 3">
    <name type="scientific">Plectosphaerella cucumerina</name>
    <dbReference type="NCBI Taxonomy" id="40658"/>
    <lineage>
        <taxon>Eukaryota</taxon>
        <taxon>Fungi</taxon>
        <taxon>Dikarya</taxon>
        <taxon>Ascomycota</taxon>
        <taxon>Pezizomycotina</taxon>
        <taxon>Sordariomycetes</taxon>
        <taxon>Hypocreomycetidae</taxon>
        <taxon>Glomerellales</taxon>
        <taxon>Plectosphaerellaceae</taxon>
        <taxon>Plectosphaerella</taxon>
    </lineage>
</organism>
<evidence type="ECO:0000313" key="3">
    <source>
        <dbReference type="Proteomes" id="UP000813385"/>
    </source>
</evidence>